<accession>A0A8S5UTQ6</accession>
<dbReference type="EMBL" id="BK016136">
    <property type="protein sequence ID" value="DAF97804.1"/>
    <property type="molecule type" value="Genomic_DNA"/>
</dbReference>
<name>A0A8S5UTQ6_9CAUD</name>
<proteinExistence type="predicted"/>
<organism evidence="1">
    <name type="scientific">Myoviridae sp. ctYA416</name>
    <dbReference type="NCBI Taxonomy" id="2825125"/>
    <lineage>
        <taxon>Viruses</taxon>
        <taxon>Duplodnaviria</taxon>
        <taxon>Heunggongvirae</taxon>
        <taxon>Uroviricota</taxon>
        <taxon>Caudoviricetes</taxon>
    </lineage>
</organism>
<reference evidence="1" key="1">
    <citation type="journal article" date="2021" name="Proc. Natl. Acad. Sci. U.S.A.">
        <title>A Catalog of Tens of Thousands of Viruses from Human Metagenomes Reveals Hidden Associations with Chronic Diseases.</title>
        <authorList>
            <person name="Tisza M.J."/>
            <person name="Buck C.B."/>
        </authorList>
    </citation>
    <scope>NUCLEOTIDE SEQUENCE</scope>
    <source>
        <strain evidence="1">CtYA416</strain>
    </source>
</reference>
<sequence>MAFNKENKVTIKELAPSLIELLNSKVSKTDFNAHVNNADLHITPADRAKWNSTLDTAKEYVDNKLATAMGPLNESLNQVGGNLTSIINSKVDKSIFDAFKSTLNRVAFTGSYNDLKDLPSGIASSDMANRALRADTATNAINAEHAKEADHTPRADLADNATRVGGIRITVGSAYPERPENNKDIFYHTGDLMLYVYTNNKWQMTGAALRL</sequence>
<keyword evidence="1" id="KW-0675">Receptor</keyword>
<evidence type="ECO:0000313" key="1">
    <source>
        <dbReference type="EMBL" id="DAF97804.1"/>
    </source>
</evidence>
<protein>
    <submittedName>
        <fullName evidence="1">Receptor binding protein</fullName>
    </submittedName>
</protein>